<keyword evidence="2" id="KW-0677">Repeat</keyword>
<dbReference type="Gene3D" id="3.30.430.20">
    <property type="entry name" value="Gnk2 domain, C-X8-C-X2-C motif"/>
    <property type="match status" value="2"/>
</dbReference>
<reference evidence="4 5" key="1">
    <citation type="submission" date="2019-05" db="EMBL/GenBank/DDBJ databases">
        <title>Mikania micrantha, genome provides insights into the molecular mechanism of rapid growth.</title>
        <authorList>
            <person name="Liu B."/>
        </authorList>
    </citation>
    <scope>NUCLEOTIDE SEQUENCE [LARGE SCALE GENOMIC DNA]</scope>
    <source>
        <strain evidence="4">NLD-2019</strain>
        <tissue evidence="4">Leaf</tissue>
    </source>
</reference>
<evidence type="ECO:0000256" key="1">
    <source>
        <dbReference type="ARBA" id="ARBA00022729"/>
    </source>
</evidence>
<gene>
    <name evidence="4" type="ORF">E3N88_04594</name>
</gene>
<comment type="caution">
    <text evidence="4">The sequence shown here is derived from an EMBL/GenBank/DDBJ whole genome shotgun (WGS) entry which is preliminary data.</text>
</comment>
<evidence type="ECO:0000256" key="2">
    <source>
        <dbReference type="ARBA" id="ARBA00022737"/>
    </source>
</evidence>
<dbReference type="InterPro" id="IPR038408">
    <property type="entry name" value="GNK2_sf"/>
</dbReference>
<accession>A0A5N6PWP7</accession>
<dbReference type="PROSITE" id="PS51473">
    <property type="entry name" value="GNK2"/>
    <property type="match status" value="2"/>
</dbReference>
<protein>
    <recommendedName>
        <fullName evidence="3">Gnk2-homologous domain-containing protein</fullName>
    </recommendedName>
</protein>
<dbReference type="PANTHER" id="PTHR32099">
    <property type="entry name" value="CYSTEINE-RICH REPEAT SECRETORY PROTEIN"/>
    <property type="match status" value="1"/>
</dbReference>
<dbReference type="PANTHER" id="PTHR32099:SF99">
    <property type="entry name" value="GNK2-LIKE DOMAIN-CONTAINING PROTEIN"/>
    <property type="match status" value="1"/>
</dbReference>
<keyword evidence="1" id="KW-0732">Signal</keyword>
<keyword evidence="5" id="KW-1185">Reference proteome</keyword>
<evidence type="ECO:0000259" key="3">
    <source>
        <dbReference type="PROSITE" id="PS51473"/>
    </source>
</evidence>
<dbReference type="Pfam" id="PF01657">
    <property type="entry name" value="Stress-antifung"/>
    <property type="match status" value="2"/>
</dbReference>
<feature type="domain" description="Gnk2-homologous" evidence="3">
    <location>
        <begin position="112"/>
        <end position="184"/>
    </location>
</feature>
<proteinExistence type="predicted"/>
<dbReference type="EMBL" id="SZYD01000002">
    <property type="protein sequence ID" value="KAD7117326.1"/>
    <property type="molecule type" value="Genomic_DNA"/>
</dbReference>
<dbReference type="InterPro" id="IPR002902">
    <property type="entry name" value="GNK2"/>
</dbReference>
<evidence type="ECO:0000313" key="5">
    <source>
        <dbReference type="Proteomes" id="UP000326396"/>
    </source>
</evidence>
<dbReference type="CDD" id="cd23509">
    <property type="entry name" value="Gnk2-like"/>
    <property type="match status" value="2"/>
</dbReference>
<dbReference type="OrthoDB" id="1909574at2759"/>
<name>A0A5N6PWP7_9ASTR</name>
<organism evidence="4 5">
    <name type="scientific">Mikania micrantha</name>
    <name type="common">bitter vine</name>
    <dbReference type="NCBI Taxonomy" id="192012"/>
    <lineage>
        <taxon>Eukaryota</taxon>
        <taxon>Viridiplantae</taxon>
        <taxon>Streptophyta</taxon>
        <taxon>Embryophyta</taxon>
        <taxon>Tracheophyta</taxon>
        <taxon>Spermatophyta</taxon>
        <taxon>Magnoliopsida</taxon>
        <taxon>eudicotyledons</taxon>
        <taxon>Gunneridae</taxon>
        <taxon>Pentapetalae</taxon>
        <taxon>asterids</taxon>
        <taxon>campanulids</taxon>
        <taxon>Asterales</taxon>
        <taxon>Asteraceae</taxon>
        <taxon>Asteroideae</taxon>
        <taxon>Heliantheae alliance</taxon>
        <taxon>Eupatorieae</taxon>
        <taxon>Mikania</taxon>
    </lineage>
</organism>
<feature type="domain" description="Gnk2-homologous" evidence="3">
    <location>
        <begin position="1"/>
        <end position="106"/>
    </location>
</feature>
<evidence type="ECO:0000313" key="4">
    <source>
        <dbReference type="EMBL" id="KAD7117326.1"/>
    </source>
</evidence>
<dbReference type="AlphaFoldDB" id="A0A5N6PWP7"/>
<sequence>MYAKVIRRNLSADLVNAEAYHVPKKSEYNPRNTPHHGQRFWFLQSNNGPRQRHGPLSRLCRGDVNLDSCQTCLNNSIVRLGQLCPNQKEAIGYYDNCLVKYSNEVILRSRRIKFYVGLANSQNATDINRFNGALGPLLSRLRGEAAGGNELLKFASDSTNETNFSSIYGLVQCTPDLSQQQCVR</sequence>
<dbReference type="Proteomes" id="UP000326396">
    <property type="component" value="Linkage Group LG10"/>
</dbReference>